<organism evidence="2 3">
    <name type="scientific">Rubellimicrobium mesophilum DSM 19309</name>
    <dbReference type="NCBI Taxonomy" id="442562"/>
    <lineage>
        <taxon>Bacteria</taxon>
        <taxon>Pseudomonadati</taxon>
        <taxon>Pseudomonadota</taxon>
        <taxon>Alphaproteobacteria</taxon>
        <taxon>Rhodobacterales</taxon>
        <taxon>Roseobacteraceae</taxon>
        <taxon>Rubellimicrobium</taxon>
    </lineage>
</organism>
<reference evidence="2 3" key="1">
    <citation type="submission" date="2013-02" db="EMBL/GenBank/DDBJ databases">
        <authorList>
            <person name="Fiebig A."/>
            <person name="Goeker M."/>
            <person name="Klenk H.-P.P."/>
        </authorList>
    </citation>
    <scope>NUCLEOTIDE SEQUENCE [LARGE SCALE GENOMIC DNA]</scope>
    <source>
        <strain evidence="2 3">DSM 19309</strain>
    </source>
</reference>
<feature type="region of interest" description="Disordered" evidence="1">
    <location>
        <begin position="1"/>
        <end position="76"/>
    </location>
</feature>
<feature type="compositionally biased region" description="Polar residues" evidence="1">
    <location>
        <begin position="19"/>
        <end position="34"/>
    </location>
</feature>
<comment type="caution">
    <text evidence="2">The sequence shown here is derived from an EMBL/GenBank/DDBJ whole genome shotgun (WGS) entry which is preliminary data.</text>
</comment>
<dbReference type="Proteomes" id="UP000019666">
    <property type="component" value="Unassembled WGS sequence"/>
</dbReference>
<protein>
    <submittedName>
        <fullName evidence="2">Uncharacterized protein</fullName>
    </submittedName>
</protein>
<feature type="compositionally biased region" description="Basic and acidic residues" evidence="1">
    <location>
        <begin position="110"/>
        <end position="139"/>
    </location>
</feature>
<evidence type="ECO:0000256" key="1">
    <source>
        <dbReference type="SAM" id="MobiDB-lite"/>
    </source>
</evidence>
<name>A0A017HNP2_9RHOB</name>
<feature type="compositionally biased region" description="Basic residues" evidence="1">
    <location>
        <begin position="48"/>
        <end position="61"/>
    </location>
</feature>
<dbReference type="EMBL" id="AOSK01000065">
    <property type="protein sequence ID" value="EYD75788.1"/>
    <property type="molecule type" value="Genomic_DNA"/>
</dbReference>
<evidence type="ECO:0000313" key="2">
    <source>
        <dbReference type="EMBL" id="EYD75788.1"/>
    </source>
</evidence>
<accession>A0A017HNP2</accession>
<feature type="region of interest" description="Disordered" evidence="1">
    <location>
        <begin position="100"/>
        <end position="219"/>
    </location>
</feature>
<proteinExistence type="predicted"/>
<keyword evidence="3" id="KW-1185">Reference proteome</keyword>
<dbReference type="HOGENOM" id="CLU_1260663_0_0_5"/>
<evidence type="ECO:0000313" key="3">
    <source>
        <dbReference type="Proteomes" id="UP000019666"/>
    </source>
</evidence>
<dbReference type="AlphaFoldDB" id="A0A017HNP2"/>
<sequence length="219" mass="24143">MGTCAAAHWVRPHQDQEPGGSSRQEIIPRSNPTDRSAPIRSACCHSINKPRLRPRPRRSLRSRLAPSSRTVSRVGPSPISLIASRTLLRHPFGKQYSRAFDKKPCRHPSSRHDTIRWQPDRLGRGGERHPHTRALDRVRSQGPRKGPAVHLPDLRATQEFPQPRQPAATPLPPVSRPPTYYCRPTPGGGVTTATSTPASGLAAIVRQDASPAPPREQLS</sequence>
<gene>
    <name evidence="2" type="ORF">Rumeso_02570</name>
</gene>